<dbReference type="AlphaFoldDB" id="A0A392VWX5"/>
<name>A0A392VWX5_9FABA</name>
<proteinExistence type="predicted"/>
<keyword evidence="2" id="KW-1185">Reference proteome</keyword>
<protein>
    <submittedName>
        <fullName evidence="1">Uncharacterized protein</fullName>
    </submittedName>
</protein>
<comment type="caution">
    <text evidence="1">The sequence shown here is derived from an EMBL/GenBank/DDBJ whole genome shotgun (WGS) entry which is preliminary data.</text>
</comment>
<evidence type="ECO:0000313" key="1">
    <source>
        <dbReference type="EMBL" id="MCI90950.1"/>
    </source>
</evidence>
<evidence type="ECO:0000313" key="2">
    <source>
        <dbReference type="Proteomes" id="UP000265520"/>
    </source>
</evidence>
<feature type="non-terminal residue" evidence="1">
    <location>
        <position position="1"/>
    </location>
</feature>
<organism evidence="1 2">
    <name type="scientific">Trifolium medium</name>
    <dbReference type="NCBI Taxonomy" id="97028"/>
    <lineage>
        <taxon>Eukaryota</taxon>
        <taxon>Viridiplantae</taxon>
        <taxon>Streptophyta</taxon>
        <taxon>Embryophyta</taxon>
        <taxon>Tracheophyta</taxon>
        <taxon>Spermatophyta</taxon>
        <taxon>Magnoliopsida</taxon>
        <taxon>eudicotyledons</taxon>
        <taxon>Gunneridae</taxon>
        <taxon>Pentapetalae</taxon>
        <taxon>rosids</taxon>
        <taxon>fabids</taxon>
        <taxon>Fabales</taxon>
        <taxon>Fabaceae</taxon>
        <taxon>Papilionoideae</taxon>
        <taxon>50 kb inversion clade</taxon>
        <taxon>NPAAA clade</taxon>
        <taxon>Hologalegina</taxon>
        <taxon>IRL clade</taxon>
        <taxon>Trifolieae</taxon>
        <taxon>Trifolium</taxon>
    </lineage>
</organism>
<accession>A0A392VWX5</accession>
<dbReference type="EMBL" id="LXQA011258735">
    <property type="protein sequence ID" value="MCI90950.1"/>
    <property type="molecule type" value="Genomic_DNA"/>
</dbReference>
<reference evidence="1 2" key="1">
    <citation type="journal article" date="2018" name="Front. Plant Sci.">
        <title>Red Clover (Trifolium pratense) and Zigzag Clover (T. medium) - A Picture of Genomic Similarities and Differences.</title>
        <authorList>
            <person name="Dluhosova J."/>
            <person name="Istvanek J."/>
            <person name="Nedelnik J."/>
            <person name="Repkova J."/>
        </authorList>
    </citation>
    <scope>NUCLEOTIDE SEQUENCE [LARGE SCALE GENOMIC DNA]</scope>
    <source>
        <strain evidence="2">cv. 10/8</strain>
        <tissue evidence="1">Leaf</tissue>
    </source>
</reference>
<sequence>SEGDLFMAFAFEEGCPGEAVEEEYSSVQRGPIEVV</sequence>
<dbReference type="Proteomes" id="UP000265520">
    <property type="component" value="Unassembled WGS sequence"/>
</dbReference>